<keyword evidence="3" id="KW-1185">Reference proteome</keyword>
<evidence type="ECO:0000313" key="3">
    <source>
        <dbReference type="Proteomes" id="UP000541558"/>
    </source>
</evidence>
<feature type="compositionally biased region" description="Polar residues" evidence="1">
    <location>
        <begin position="397"/>
        <end position="409"/>
    </location>
</feature>
<gene>
    <name evidence="2" type="ORF">D9611_007512</name>
</gene>
<comment type="caution">
    <text evidence="2">The sequence shown here is derived from an EMBL/GenBank/DDBJ whole genome shotgun (WGS) entry which is preliminary data.</text>
</comment>
<proteinExistence type="predicted"/>
<protein>
    <submittedName>
        <fullName evidence="2">Uncharacterized protein</fullName>
    </submittedName>
</protein>
<dbReference type="AlphaFoldDB" id="A0A8H5CF34"/>
<evidence type="ECO:0000256" key="1">
    <source>
        <dbReference type="SAM" id="MobiDB-lite"/>
    </source>
</evidence>
<dbReference type="OrthoDB" id="4708870at2759"/>
<reference evidence="2 3" key="1">
    <citation type="journal article" date="2020" name="ISME J.">
        <title>Uncovering the hidden diversity of litter-decomposition mechanisms in mushroom-forming fungi.</title>
        <authorList>
            <person name="Floudas D."/>
            <person name="Bentzer J."/>
            <person name="Ahren D."/>
            <person name="Johansson T."/>
            <person name="Persson P."/>
            <person name="Tunlid A."/>
        </authorList>
    </citation>
    <scope>NUCLEOTIDE SEQUENCE [LARGE SCALE GENOMIC DNA]</scope>
    <source>
        <strain evidence="2 3">CBS 175.51</strain>
    </source>
</reference>
<dbReference type="Proteomes" id="UP000541558">
    <property type="component" value="Unassembled WGS sequence"/>
</dbReference>
<feature type="region of interest" description="Disordered" evidence="1">
    <location>
        <begin position="394"/>
        <end position="426"/>
    </location>
</feature>
<sequence>MGGSAFQSLLGKESFPRIPPAVYAALKSRMLSRVSELYSFVTVPVEAPEKRDYGDLDLLVAGPKPRAGTHGTDLEGDGDARNVVTISHAVVQEALGAKHAMPMDGFRTSNYAVPVQQGEWEKFGCSLEEEASRSVSPNSEIFYQVDIHVCKDEAEWARINFFHSYGDMGMMLGLITRNIGLRLGEHGLKLPVSQHQPLMLSDSFDEILPFLGLDKGTFDKGFRTKEEVFEWVASVRFFDPRFFRSSGEGITKVKQDRKMYREFVQWVNEHNQKADSDDLDGDLRPSGRRPDINETIMKVQAQALIFFDKKAEHESRTLARQNREKVRKTFCGHNIRDWTELGEHWKGVKMVMDEMRRQMGGEDGVLRFLEDHDNGGEERLREIAVRVRDQLGMCPASQHQNQTQGSETFPNPAAEDTQQAPPVIQG</sequence>
<dbReference type="EMBL" id="JAACJK010000003">
    <property type="protein sequence ID" value="KAF5340652.1"/>
    <property type="molecule type" value="Genomic_DNA"/>
</dbReference>
<accession>A0A8H5CF34</accession>
<evidence type="ECO:0000313" key="2">
    <source>
        <dbReference type="EMBL" id="KAF5340652.1"/>
    </source>
</evidence>
<organism evidence="2 3">
    <name type="scientific">Ephemerocybe angulata</name>
    <dbReference type="NCBI Taxonomy" id="980116"/>
    <lineage>
        <taxon>Eukaryota</taxon>
        <taxon>Fungi</taxon>
        <taxon>Dikarya</taxon>
        <taxon>Basidiomycota</taxon>
        <taxon>Agaricomycotina</taxon>
        <taxon>Agaricomycetes</taxon>
        <taxon>Agaricomycetidae</taxon>
        <taxon>Agaricales</taxon>
        <taxon>Agaricineae</taxon>
        <taxon>Psathyrellaceae</taxon>
        <taxon>Ephemerocybe</taxon>
    </lineage>
</organism>
<name>A0A8H5CF34_9AGAR</name>